<protein>
    <submittedName>
        <fullName evidence="1">Uncharacterized protein</fullName>
    </submittedName>
</protein>
<sequence>MEPSYSTSSEDSIQSMPFYYASYPTDFELPFQPTSSPSYAPSYASSSFSASSYNSPAFSTCEYTTPPLAYSAQPMQTNNATYFAPMQSHCVWSAPAAPVPAAVASAGAMPPVGEVLITDADEVDMDMDTDLDLDLQQQYLMESPKSMPAPTMSMQMPMPIPTDFQTSPSACSSPASISTSPSSSTKPFSCDCGRAFTRPADLKRHQASVHNPVFQDCPVEECVRKAGNGFPRRDHLIEHLRSYHHIDVPKRRAVKKGMKVSS</sequence>
<gene>
    <name evidence="1" type="ORF">N8T08_001471</name>
</gene>
<reference evidence="1 2" key="1">
    <citation type="journal article" date="2023" name="ACS Omega">
        <title>Identification of the Neoaspergillic Acid Biosynthesis Gene Cluster by Establishing an In Vitro CRISPR-Ribonucleoprotein Genetic System in Aspergillus melleus.</title>
        <authorList>
            <person name="Yuan B."/>
            <person name="Grau M.F."/>
            <person name="Murata R.M."/>
            <person name="Torok T."/>
            <person name="Venkateswaran K."/>
            <person name="Stajich J.E."/>
            <person name="Wang C.C.C."/>
        </authorList>
    </citation>
    <scope>NUCLEOTIDE SEQUENCE [LARGE SCALE GENOMIC DNA]</scope>
    <source>
        <strain evidence="1 2">IMV 1140</strain>
    </source>
</reference>
<accession>A0ACC3BAD9</accession>
<comment type="caution">
    <text evidence="1">The sequence shown here is derived from an EMBL/GenBank/DDBJ whole genome shotgun (WGS) entry which is preliminary data.</text>
</comment>
<organism evidence="1 2">
    <name type="scientific">Aspergillus melleus</name>
    <dbReference type="NCBI Taxonomy" id="138277"/>
    <lineage>
        <taxon>Eukaryota</taxon>
        <taxon>Fungi</taxon>
        <taxon>Dikarya</taxon>
        <taxon>Ascomycota</taxon>
        <taxon>Pezizomycotina</taxon>
        <taxon>Eurotiomycetes</taxon>
        <taxon>Eurotiomycetidae</taxon>
        <taxon>Eurotiales</taxon>
        <taxon>Aspergillaceae</taxon>
        <taxon>Aspergillus</taxon>
        <taxon>Aspergillus subgen. Circumdati</taxon>
    </lineage>
</organism>
<proteinExistence type="predicted"/>
<name>A0ACC3BAD9_9EURO</name>
<dbReference type="Proteomes" id="UP001177260">
    <property type="component" value="Unassembled WGS sequence"/>
</dbReference>
<evidence type="ECO:0000313" key="2">
    <source>
        <dbReference type="Proteomes" id="UP001177260"/>
    </source>
</evidence>
<keyword evidence="2" id="KW-1185">Reference proteome</keyword>
<dbReference type="EMBL" id="JAOPJF010000012">
    <property type="protein sequence ID" value="KAK1147389.1"/>
    <property type="molecule type" value="Genomic_DNA"/>
</dbReference>
<evidence type="ECO:0000313" key="1">
    <source>
        <dbReference type="EMBL" id="KAK1147389.1"/>
    </source>
</evidence>